<evidence type="ECO:0000259" key="4">
    <source>
        <dbReference type="Pfam" id="PF00456"/>
    </source>
</evidence>
<comment type="cofactor">
    <cofactor evidence="1">
        <name>thiamine diphosphate</name>
        <dbReference type="ChEBI" id="CHEBI:58937"/>
    </cofactor>
</comment>
<dbReference type="CDD" id="cd02012">
    <property type="entry name" value="TPP_TK"/>
    <property type="match status" value="1"/>
</dbReference>
<evidence type="ECO:0000313" key="6">
    <source>
        <dbReference type="Proteomes" id="UP000663929"/>
    </source>
</evidence>
<dbReference type="KEGG" id="scor:J3U87_13715"/>
<evidence type="ECO:0000256" key="2">
    <source>
        <dbReference type="ARBA" id="ARBA00007131"/>
    </source>
</evidence>
<protein>
    <submittedName>
        <fullName evidence="5">Transketolase</fullName>
    </submittedName>
</protein>
<dbReference type="SUPFAM" id="SSF52518">
    <property type="entry name" value="Thiamin diphosphate-binding fold (THDP-binding)"/>
    <property type="match status" value="1"/>
</dbReference>
<dbReference type="RefSeq" id="WP_237383609.1">
    <property type="nucleotide sequence ID" value="NZ_CP071793.1"/>
</dbReference>
<dbReference type="Pfam" id="PF00456">
    <property type="entry name" value="Transketolase_N"/>
    <property type="match status" value="1"/>
</dbReference>
<dbReference type="Gene3D" id="3.40.50.970">
    <property type="match status" value="1"/>
</dbReference>
<keyword evidence="6" id="KW-1185">Reference proteome</keyword>
<evidence type="ECO:0000256" key="3">
    <source>
        <dbReference type="ARBA" id="ARBA00023052"/>
    </source>
</evidence>
<accession>A0A8A4TVX2</accession>
<dbReference type="InterPro" id="IPR005474">
    <property type="entry name" value="Transketolase_N"/>
</dbReference>
<dbReference type="PANTHER" id="PTHR47514:SF1">
    <property type="entry name" value="TRANSKETOLASE N-TERMINAL SECTION-RELATED"/>
    <property type="match status" value="1"/>
</dbReference>
<feature type="domain" description="Transketolase N-terminal" evidence="4">
    <location>
        <begin position="13"/>
        <end position="267"/>
    </location>
</feature>
<dbReference type="Proteomes" id="UP000663929">
    <property type="component" value="Chromosome"/>
</dbReference>
<proteinExistence type="inferred from homology"/>
<comment type="similarity">
    <text evidence="2">Belongs to the transketolase family.</text>
</comment>
<dbReference type="InterPro" id="IPR029061">
    <property type="entry name" value="THDP-binding"/>
</dbReference>
<dbReference type="PANTHER" id="PTHR47514">
    <property type="entry name" value="TRANSKETOLASE N-TERMINAL SECTION-RELATED"/>
    <property type="match status" value="1"/>
</dbReference>
<dbReference type="EMBL" id="CP071793">
    <property type="protein sequence ID" value="QTD53507.1"/>
    <property type="molecule type" value="Genomic_DNA"/>
</dbReference>
<evidence type="ECO:0000256" key="1">
    <source>
        <dbReference type="ARBA" id="ARBA00001964"/>
    </source>
</evidence>
<name>A0A8A4TVX2_SULCO</name>
<evidence type="ECO:0000313" key="5">
    <source>
        <dbReference type="EMBL" id="QTD53507.1"/>
    </source>
</evidence>
<gene>
    <name evidence="5" type="ORF">J3U87_13715</name>
</gene>
<reference evidence="5" key="1">
    <citation type="submission" date="2021-03" db="EMBL/GenBank/DDBJ databases">
        <title>Acanthopleuribacteraceae sp. M133.</title>
        <authorList>
            <person name="Wang G."/>
        </authorList>
    </citation>
    <scope>NUCLEOTIDE SEQUENCE</scope>
    <source>
        <strain evidence="5">M133</strain>
    </source>
</reference>
<keyword evidence="3" id="KW-0786">Thiamine pyrophosphate</keyword>
<organism evidence="5 6">
    <name type="scientific">Sulfidibacter corallicola</name>
    <dbReference type="NCBI Taxonomy" id="2818388"/>
    <lineage>
        <taxon>Bacteria</taxon>
        <taxon>Pseudomonadati</taxon>
        <taxon>Acidobacteriota</taxon>
        <taxon>Holophagae</taxon>
        <taxon>Acanthopleuribacterales</taxon>
        <taxon>Acanthopleuribacteraceae</taxon>
        <taxon>Sulfidibacter</taxon>
    </lineage>
</organism>
<sequence>MSVTPVATASEQRRMALHVRRLLLAMIYHAGSGYPGGALSATDILVHLYSQCLATTAEAMAEPDRPRFVLSKGHACAALYAVAALKGLLPLDALTSFRKINGTLQGHPHVKTTPFVEASTGSLGQGFSVAVGMAVGYRHHHYRNPIFAMLGDGELQEGQVWEAAMLAGHYQLDRLCVFIDYNKLQRGDLNQNIIGLEPLLEKWRAFGWQALNVDGHDFEQLEMGVNLFMRTAGVPTVLVAHTIKGKGVRYMEGVAKWHGSVCLSSSNLRQALLDLNTDEAEIPAFLDGSVFAGEAG</sequence>
<dbReference type="AlphaFoldDB" id="A0A8A4TVX2"/>